<gene>
    <name evidence="1" type="ORF">EV182_002337</name>
</gene>
<accession>A0ACC1HZH9</accession>
<dbReference type="EMBL" id="JAMZIH010000472">
    <property type="protein sequence ID" value="KAJ1679299.1"/>
    <property type="molecule type" value="Genomic_DNA"/>
</dbReference>
<dbReference type="Proteomes" id="UP001145114">
    <property type="component" value="Unassembled WGS sequence"/>
</dbReference>
<sequence>MTSAAATAAATTLPPPPSAPTTGKNITNGSTGGHKIKVVCRVRPFLPTEYPDDSVKVESSHVLRVSNYRDPEKDICYNFDSCYGPEADQQTIYDNDVRFLVQNIFHALDTTVFCYGVTGAGKTHTIQGSDDDPGIIPRALQQILDQTRLRQDISYEVTMSYYQIYKEAVFDLLCSSSSTSDCGSAQSSMGLPIREDANRNIFIAGLVEQPIASYSDFAAIYGAACKQRKTASTRLNQHSSRSHAILTINVQWTDSARSKSMRGRLHLIDLAGSEDNRRTDNSGRDRMAESSAINKSLFVLGQVVEALNTGAHRVPYRDSKMTRVLQHSLGGKSVGMMIVNVAPGERFLQDTHNTLNFATKSRDIVNKPVVNEVLDSRWSVAAERLYGGTGQARQAGLAKPLKTSQRLKRSRDSGGSGNDDDDINNNRPDSAMSDGCNGGHNGLDSRSRQSQRQHQLRRLASSSGHNDSCQPLPPARQTAAGASRRSAGALPRLGNDEGGSSSGGGGGGLQKIAHASASGRNGIKMSYAPNPRFVEDLVTKRFLDIREHTEEVSTALNERLTRLEKSLGHRLSENEVLDLLSPTTKLKNSKAWLAQARKFEKEGKLRDALTRYEHARQYAPNLRKLEAHIAKLKQQIASMEDNSISGQKREAVPRHARDKGSSVDSDTDGTSLSDPESPGAEKALRKRKAEATDSDIPNMPAKATMLHKLPVFNPPSDAAADGAENAGMPKPKRARHFIEKRRTSQRLALKSAVDEGSPVELAIPGSNHVPSKPVISSVFQSVAFFKNTIHDEDGVDLVSAQAKGSKKKSAVASRRKMVKLNGTVTTTSSSIGIETPEFIFRVPSERNLGDHAPPEFPLQNSRKPIVGDSKKLLLQPTAQSRHGHKPKRAKSSMSGSRVPLPSISDDDDSDDDRSNNNGIGDGDSLYLPDALSPQTGLDQEYEYMFDDSGGSKQKRKRKVPKLMSEFLRCGPQPAQIGTASMAANTQQLLAILNSMEIKSITKLKGIGKKRAEQISQYVQLYGPLDDVEQLRKLAGFSDNIINSIKSTVFPA</sequence>
<reference evidence="1" key="1">
    <citation type="submission" date="2022-06" db="EMBL/GenBank/DDBJ databases">
        <title>Phylogenomic reconstructions and comparative analyses of Kickxellomycotina fungi.</title>
        <authorList>
            <person name="Reynolds N.K."/>
            <person name="Stajich J.E."/>
            <person name="Barry K."/>
            <person name="Grigoriev I.V."/>
            <person name="Crous P."/>
            <person name="Smith M.E."/>
        </authorList>
    </citation>
    <scope>NUCLEOTIDE SEQUENCE</scope>
    <source>
        <strain evidence="1">RSA 2271</strain>
    </source>
</reference>
<evidence type="ECO:0000313" key="2">
    <source>
        <dbReference type="Proteomes" id="UP001145114"/>
    </source>
</evidence>
<protein>
    <submittedName>
        <fullName evidence="1">Uncharacterized protein</fullName>
    </submittedName>
</protein>
<organism evidence="1 2">
    <name type="scientific">Spiromyces aspiralis</name>
    <dbReference type="NCBI Taxonomy" id="68401"/>
    <lineage>
        <taxon>Eukaryota</taxon>
        <taxon>Fungi</taxon>
        <taxon>Fungi incertae sedis</taxon>
        <taxon>Zoopagomycota</taxon>
        <taxon>Kickxellomycotina</taxon>
        <taxon>Kickxellomycetes</taxon>
        <taxon>Kickxellales</taxon>
        <taxon>Kickxellaceae</taxon>
        <taxon>Spiromyces</taxon>
    </lineage>
</organism>
<evidence type="ECO:0000313" key="1">
    <source>
        <dbReference type="EMBL" id="KAJ1679299.1"/>
    </source>
</evidence>
<name>A0ACC1HZH9_9FUNG</name>
<keyword evidence="2" id="KW-1185">Reference proteome</keyword>
<comment type="caution">
    <text evidence="1">The sequence shown here is derived from an EMBL/GenBank/DDBJ whole genome shotgun (WGS) entry which is preliminary data.</text>
</comment>
<proteinExistence type="predicted"/>